<evidence type="ECO:0000259" key="9">
    <source>
        <dbReference type="PROSITE" id="PS51373"/>
    </source>
</evidence>
<keyword evidence="5 7" id="KW-0408">Iron</keyword>
<dbReference type="InterPro" id="IPR000170">
    <property type="entry name" value="High_potential_FeS_prot"/>
</dbReference>
<feature type="domain" description="High potential iron-sulfur proteins family profile" evidence="9">
    <location>
        <begin position="37"/>
        <end position="105"/>
    </location>
</feature>
<keyword evidence="1 7" id="KW-0813">Transport</keyword>
<evidence type="ECO:0000256" key="1">
    <source>
        <dbReference type="ARBA" id="ARBA00022448"/>
    </source>
</evidence>
<keyword evidence="2 7" id="KW-0004">4Fe-4S</keyword>
<dbReference type="InterPro" id="IPR036369">
    <property type="entry name" value="HIPIP_sf"/>
</dbReference>
<keyword evidence="4 7" id="KW-0249">Electron transport</keyword>
<protein>
    <recommendedName>
        <fullName evidence="7">High-potential iron-sulfur protein</fullName>
        <shortName evidence="7">HiPIP</shortName>
    </recommendedName>
</protein>
<evidence type="ECO:0000256" key="5">
    <source>
        <dbReference type="ARBA" id="ARBA00023004"/>
    </source>
</evidence>
<proteinExistence type="inferred from homology"/>
<gene>
    <name evidence="10" type="ORF">SAMN05421780_11099</name>
</gene>
<dbReference type="EMBL" id="FOLE01000010">
    <property type="protein sequence ID" value="SFC82292.1"/>
    <property type="molecule type" value="Genomic_DNA"/>
</dbReference>
<keyword evidence="3 7" id="KW-0479">Metal-binding</keyword>
<evidence type="ECO:0000256" key="4">
    <source>
        <dbReference type="ARBA" id="ARBA00022982"/>
    </source>
</evidence>
<comment type="similarity">
    <text evidence="7">Belongs to the high-potential iron-sulfur protein (HiPIP) family.</text>
</comment>
<dbReference type="Pfam" id="PF01355">
    <property type="entry name" value="HIPIP"/>
    <property type="match status" value="1"/>
</dbReference>
<evidence type="ECO:0000256" key="6">
    <source>
        <dbReference type="ARBA" id="ARBA00023014"/>
    </source>
</evidence>
<evidence type="ECO:0000313" key="11">
    <source>
        <dbReference type="Proteomes" id="UP000199514"/>
    </source>
</evidence>
<keyword evidence="11" id="KW-1185">Reference proteome</keyword>
<keyword evidence="6 7" id="KW-0411">Iron-sulfur</keyword>
<dbReference type="RefSeq" id="WP_091515153.1">
    <property type="nucleotide sequence ID" value="NZ_FOLE01000010.1"/>
</dbReference>
<comment type="subunit">
    <text evidence="7">Homodimer.</text>
</comment>
<name>A0A1I1MBS7_9BACT</name>
<feature type="region of interest" description="Disordered" evidence="8">
    <location>
        <begin position="32"/>
        <end position="51"/>
    </location>
</feature>
<dbReference type="GO" id="GO:0046872">
    <property type="term" value="F:metal ion binding"/>
    <property type="evidence" value="ECO:0007669"/>
    <property type="project" value="UniProtKB-KW"/>
</dbReference>
<comment type="function">
    <text evidence="7">Specific class of high-redox-potential 4Fe-4S ferredoxins. Functions in anaerobic electron transport in most purple and in some other photosynthetic bacteria and in at least one genus (Paracoccus) of halophilic, denitrifying bacteria.</text>
</comment>
<dbReference type="GO" id="GO:0009055">
    <property type="term" value="F:electron transfer activity"/>
    <property type="evidence" value="ECO:0007669"/>
    <property type="project" value="InterPro"/>
</dbReference>
<evidence type="ECO:0000256" key="2">
    <source>
        <dbReference type="ARBA" id="ARBA00022485"/>
    </source>
</evidence>
<dbReference type="GO" id="GO:0051539">
    <property type="term" value="F:4 iron, 4 sulfur cluster binding"/>
    <property type="evidence" value="ECO:0007669"/>
    <property type="project" value="UniProtKB-KW"/>
</dbReference>
<evidence type="ECO:0000256" key="3">
    <source>
        <dbReference type="ARBA" id="ARBA00022723"/>
    </source>
</evidence>
<dbReference type="Proteomes" id="UP000199514">
    <property type="component" value="Unassembled WGS sequence"/>
</dbReference>
<dbReference type="Gene3D" id="4.10.490.10">
    <property type="entry name" value="High potential iron-sulphur protein"/>
    <property type="match status" value="1"/>
</dbReference>
<organism evidence="10 11">
    <name type="scientific">Flexibacter flexilis DSM 6793</name>
    <dbReference type="NCBI Taxonomy" id="927664"/>
    <lineage>
        <taxon>Bacteria</taxon>
        <taxon>Pseudomonadati</taxon>
        <taxon>Bacteroidota</taxon>
        <taxon>Cytophagia</taxon>
        <taxon>Cytophagales</taxon>
        <taxon>Flexibacteraceae</taxon>
        <taxon>Flexibacter</taxon>
    </lineage>
</organism>
<reference evidence="10 11" key="1">
    <citation type="submission" date="2016-10" db="EMBL/GenBank/DDBJ databases">
        <authorList>
            <person name="de Groot N.N."/>
        </authorList>
    </citation>
    <scope>NUCLEOTIDE SEQUENCE [LARGE SCALE GENOMIC DNA]</scope>
    <source>
        <strain evidence="10 11">DSM 6793</strain>
    </source>
</reference>
<evidence type="ECO:0000313" key="10">
    <source>
        <dbReference type="EMBL" id="SFC82292.1"/>
    </source>
</evidence>
<dbReference type="GO" id="GO:0019646">
    <property type="term" value="P:aerobic electron transport chain"/>
    <property type="evidence" value="ECO:0007669"/>
    <property type="project" value="InterPro"/>
</dbReference>
<evidence type="ECO:0000256" key="7">
    <source>
        <dbReference type="RuleBase" id="RU000620"/>
    </source>
</evidence>
<dbReference type="AlphaFoldDB" id="A0A1I1MBS7"/>
<accession>A0A1I1MBS7</accession>
<dbReference type="PROSITE" id="PS51373">
    <property type="entry name" value="HIPIP"/>
    <property type="match status" value="1"/>
</dbReference>
<evidence type="ECO:0000256" key="8">
    <source>
        <dbReference type="SAM" id="MobiDB-lite"/>
    </source>
</evidence>
<dbReference type="OrthoDB" id="671811at2"/>
<sequence>MISRKDFLLKAAGVMGLAVVSPVLLESCGSKNPAADACTPQNLSEEEQGKRKGLQYVGKSPEAGKNCANCKIYKKPAKKGDCGGCELFEGPVHPEGYCISWLAIV</sequence>
<dbReference type="SUPFAM" id="SSF57652">
    <property type="entry name" value="HIPIP (high potential iron protein)"/>
    <property type="match status" value="1"/>
</dbReference>